<organism evidence="2 3">
    <name type="scientific">Streptosporangium fragile</name>
    <dbReference type="NCBI Taxonomy" id="46186"/>
    <lineage>
        <taxon>Bacteria</taxon>
        <taxon>Bacillati</taxon>
        <taxon>Actinomycetota</taxon>
        <taxon>Actinomycetes</taxon>
        <taxon>Streptosporangiales</taxon>
        <taxon>Streptosporangiaceae</taxon>
        <taxon>Streptosporangium</taxon>
    </lineage>
</organism>
<keyword evidence="3" id="KW-1185">Reference proteome</keyword>
<feature type="region of interest" description="Disordered" evidence="1">
    <location>
        <begin position="17"/>
        <end position="75"/>
    </location>
</feature>
<dbReference type="Proteomes" id="UP001500831">
    <property type="component" value="Unassembled WGS sequence"/>
</dbReference>
<dbReference type="InterPro" id="IPR004981">
    <property type="entry name" value="Trp_2_3_dOase"/>
</dbReference>
<dbReference type="SUPFAM" id="SSF140959">
    <property type="entry name" value="Indolic compounds 2,3-dioxygenase-like"/>
    <property type="match status" value="1"/>
</dbReference>
<name>A0ABN3VSQ8_9ACTN</name>
<gene>
    <name evidence="2" type="ORF">GCM10010517_11550</name>
</gene>
<proteinExistence type="predicted"/>
<protein>
    <recommendedName>
        <fullName evidence="4">Tryptophan 2,3-dioxygenase</fullName>
    </recommendedName>
</protein>
<accession>A0ABN3VSQ8</accession>
<dbReference type="PANTHER" id="PTHR10138">
    <property type="entry name" value="TRYPTOPHAN 2,3-DIOXYGENASE"/>
    <property type="match status" value="1"/>
</dbReference>
<dbReference type="EMBL" id="BAAAVI010000006">
    <property type="protein sequence ID" value="GAA2853692.1"/>
    <property type="molecule type" value="Genomic_DNA"/>
</dbReference>
<sequence>MILRFRVRAVIVYDRPRDSDGKREGVNTISVGRLHGRDPINADETNADETGAGGTSASWSGPACRENRKGDTGDLHRTLSEPVWNSILKTSVGEGKLDYELYLRTQELLSLQSAVDDLISPDELMFQIVHQAQELWLKLATHELAEVVGDLEREMFWEASARLDRVARIFGSLRQELGVLETLTPDSYQVIRRHLGNGSGQESPGYSRVRLAAEHVSGALDLVVERRMVSVRGVYESSDAGHPDLKRIFELLVDVDEAYQMWLVAHFMLVRRTIGVSRRTSALDGVSTQVLTGRMTQPLFRRLWKVREEMTTTWDRGGGYTPGVPRTGGPRR</sequence>
<feature type="compositionally biased region" description="Basic and acidic residues" evidence="1">
    <location>
        <begin position="65"/>
        <end position="75"/>
    </location>
</feature>
<dbReference type="InterPro" id="IPR037217">
    <property type="entry name" value="Trp/Indoleamine_2_3_dOase-like"/>
</dbReference>
<evidence type="ECO:0008006" key="4">
    <source>
        <dbReference type="Google" id="ProtNLM"/>
    </source>
</evidence>
<dbReference type="PANTHER" id="PTHR10138:SF0">
    <property type="entry name" value="TRYPTOPHAN 2,3-DIOXYGENASE"/>
    <property type="match status" value="1"/>
</dbReference>
<evidence type="ECO:0000313" key="2">
    <source>
        <dbReference type="EMBL" id="GAA2853692.1"/>
    </source>
</evidence>
<reference evidence="2 3" key="1">
    <citation type="journal article" date="2019" name="Int. J. Syst. Evol. Microbiol.">
        <title>The Global Catalogue of Microorganisms (GCM) 10K type strain sequencing project: providing services to taxonomists for standard genome sequencing and annotation.</title>
        <authorList>
            <consortium name="The Broad Institute Genomics Platform"/>
            <consortium name="The Broad Institute Genome Sequencing Center for Infectious Disease"/>
            <person name="Wu L."/>
            <person name="Ma J."/>
        </authorList>
    </citation>
    <scope>NUCLEOTIDE SEQUENCE [LARGE SCALE GENOMIC DNA]</scope>
    <source>
        <strain evidence="2 3">JCM 6242</strain>
    </source>
</reference>
<comment type="caution">
    <text evidence="2">The sequence shown here is derived from an EMBL/GenBank/DDBJ whole genome shotgun (WGS) entry which is preliminary data.</text>
</comment>
<dbReference type="Pfam" id="PF03301">
    <property type="entry name" value="Trp_dioxygenase"/>
    <property type="match status" value="1"/>
</dbReference>
<dbReference type="Gene3D" id="1.20.58.480">
    <property type="match status" value="2"/>
</dbReference>
<evidence type="ECO:0000313" key="3">
    <source>
        <dbReference type="Proteomes" id="UP001500831"/>
    </source>
</evidence>
<evidence type="ECO:0000256" key="1">
    <source>
        <dbReference type="SAM" id="MobiDB-lite"/>
    </source>
</evidence>